<evidence type="ECO:0000313" key="1">
    <source>
        <dbReference type="EMBL" id="KAK4311453.1"/>
    </source>
</evidence>
<comment type="caution">
    <text evidence="1">The sequence shown here is derived from an EMBL/GenBank/DDBJ whole genome shotgun (WGS) entry which is preliminary data.</text>
</comment>
<name>A0AAE1PNU5_9EUCA</name>
<gene>
    <name evidence="1" type="ORF">Pmani_017004</name>
</gene>
<dbReference type="EMBL" id="JAWZYT010001507">
    <property type="protein sequence ID" value="KAK4311453.1"/>
    <property type="molecule type" value="Genomic_DNA"/>
</dbReference>
<accession>A0AAE1PNU5</accession>
<dbReference type="PANTHER" id="PTHR33395:SF22">
    <property type="entry name" value="REVERSE TRANSCRIPTASE DOMAIN-CONTAINING PROTEIN"/>
    <property type="match status" value="1"/>
</dbReference>
<keyword evidence="2" id="KW-1185">Reference proteome</keyword>
<sequence length="283" mass="33072">MLDLIFCNDELLIEDVMIQSHIGKSDHGCFVFSCDLEVQHKNIEKLVYMMEKADWGRLKELMSIDWKEYLYLQGVDEVWNKFKTKLCEDVEACIPRRKFREGMNRNSPAKYYQNVKLKSKIKKKRRLWNRLKQLKTSGVENYDGELSTVSTEYKRVNNQVRSATRKEANRKDKIIAENVKDNPKIFWKAVQAKTKSTRMIPELYIDESKVEKTKGDQEKAEVLSDFYCSVFTEEPTGVPAVETKEVPKLEDITFTEEMIKTKIDGLKRNKSSGPDGIHVRVIK</sequence>
<proteinExistence type="predicted"/>
<protein>
    <submittedName>
        <fullName evidence="1">Uncharacterized protein</fullName>
    </submittedName>
</protein>
<dbReference type="Proteomes" id="UP001292094">
    <property type="component" value="Unassembled WGS sequence"/>
</dbReference>
<reference evidence="1" key="1">
    <citation type="submission" date="2023-11" db="EMBL/GenBank/DDBJ databases">
        <title>Genome assemblies of two species of porcelain crab, Petrolisthes cinctipes and Petrolisthes manimaculis (Anomura: Porcellanidae).</title>
        <authorList>
            <person name="Angst P."/>
        </authorList>
    </citation>
    <scope>NUCLEOTIDE SEQUENCE</scope>
    <source>
        <strain evidence="1">PB745_02</strain>
        <tissue evidence="1">Gill</tissue>
    </source>
</reference>
<organism evidence="1 2">
    <name type="scientific">Petrolisthes manimaculis</name>
    <dbReference type="NCBI Taxonomy" id="1843537"/>
    <lineage>
        <taxon>Eukaryota</taxon>
        <taxon>Metazoa</taxon>
        <taxon>Ecdysozoa</taxon>
        <taxon>Arthropoda</taxon>
        <taxon>Crustacea</taxon>
        <taxon>Multicrustacea</taxon>
        <taxon>Malacostraca</taxon>
        <taxon>Eumalacostraca</taxon>
        <taxon>Eucarida</taxon>
        <taxon>Decapoda</taxon>
        <taxon>Pleocyemata</taxon>
        <taxon>Anomura</taxon>
        <taxon>Galatheoidea</taxon>
        <taxon>Porcellanidae</taxon>
        <taxon>Petrolisthes</taxon>
    </lineage>
</organism>
<dbReference type="AlphaFoldDB" id="A0AAE1PNU5"/>
<evidence type="ECO:0000313" key="2">
    <source>
        <dbReference type="Proteomes" id="UP001292094"/>
    </source>
</evidence>
<dbReference type="GO" id="GO:0061343">
    <property type="term" value="P:cell adhesion involved in heart morphogenesis"/>
    <property type="evidence" value="ECO:0007669"/>
    <property type="project" value="TreeGrafter"/>
</dbReference>
<dbReference type="GO" id="GO:0007508">
    <property type="term" value="P:larval heart development"/>
    <property type="evidence" value="ECO:0007669"/>
    <property type="project" value="TreeGrafter"/>
</dbReference>
<dbReference type="PANTHER" id="PTHR33395">
    <property type="entry name" value="TRANSCRIPTASE, PUTATIVE-RELATED-RELATED"/>
    <property type="match status" value="1"/>
</dbReference>
<dbReference type="GO" id="GO:0031012">
    <property type="term" value="C:extracellular matrix"/>
    <property type="evidence" value="ECO:0007669"/>
    <property type="project" value="TreeGrafter"/>
</dbReference>